<gene>
    <name evidence="8" type="ORF">AAY24_07155</name>
</gene>
<organism evidence="8 9">
    <name type="scientific">Sedimenticola thiotaurini</name>
    <dbReference type="NCBI Taxonomy" id="1543721"/>
    <lineage>
        <taxon>Bacteria</taxon>
        <taxon>Pseudomonadati</taxon>
        <taxon>Pseudomonadota</taxon>
        <taxon>Gammaproteobacteria</taxon>
        <taxon>Chromatiales</taxon>
        <taxon>Sedimenticolaceae</taxon>
        <taxon>Sedimenticola</taxon>
    </lineage>
</organism>
<feature type="chain" id="PRO_5002517705" description="Cytochrome c domain-containing protein" evidence="6">
    <location>
        <begin position="22"/>
        <end position="478"/>
    </location>
</feature>
<dbReference type="KEGG" id="seds:AAY24_07155"/>
<name>A0A0F7JY35_9GAMM</name>
<keyword evidence="9" id="KW-1185">Reference proteome</keyword>
<keyword evidence="3 4" id="KW-0408">Iron</keyword>
<feature type="signal peptide" evidence="6">
    <location>
        <begin position="1"/>
        <end position="21"/>
    </location>
</feature>
<feature type="domain" description="Cytochrome c" evidence="7">
    <location>
        <begin position="346"/>
        <end position="478"/>
    </location>
</feature>
<keyword evidence="2 4" id="KW-0479">Metal-binding</keyword>
<dbReference type="RefSeq" id="WP_046859105.1">
    <property type="nucleotide sequence ID" value="NZ_CP011412.1"/>
</dbReference>
<feature type="compositionally biased region" description="Polar residues" evidence="5">
    <location>
        <begin position="47"/>
        <end position="56"/>
    </location>
</feature>
<dbReference type="OrthoDB" id="9805202at2"/>
<feature type="region of interest" description="Disordered" evidence="5">
    <location>
        <begin position="27"/>
        <end position="56"/>
    </location>
</feature>
<dbReference type="PATRIC" id="fig|1543721.4.peg.1484"/>
<protein>
    <recommendedName>
        <fullName evidence="7">Cytochrome c domain-containing protein</fullName>
    </recommendedName>
</protein>
<dbReference type="InterPro" id="IPR009056">
    <property type="entry name" value="Cyt_c-like_dom"/>
</dbReference>
<evidence type="ECO:0000256" key="6">
    <source>
        <dbReference type="SAM" id="SignalP"/>
    </source>
</evidence>
<dbReference type="Pfam" id="PF06537">
    <property type="entry name" value="DHOR"/>
    <property type="match status" value="2"/>
</dbReference>
<evidence type="ECO:0000313" key="9">
    <source>
        <dbReference type="Proteomes" id="UP000034410"/>
    </source>
</evidence>
<dbReference type="InterPro" id="IPR051395">
    <property type="entry name" value="Cytochrome_c_Peroxidase/MauG"/>
</dbReference>
<dbReference type="GO" id="GO:0009055">
    <property type="term" value="F:electron transfer activity"/>
    <property type="evidence" value="ECO:0007669"/>
    <property type="project" value="InterPro"/>
</dbReference>
<evidence type="ECO:0000256" key="3">
    <source>
        <dbReference type="ARBA" id="ARBA00023004"/>
    </source>
</evidence>
<dbReference type="Gene3D" id="1.10.760.10">
    <property type="entry name" value="Cytochrome c-like domain"/>
    <property type="match status" value="1"/>
</dbReference>
<evidence type="ECO:0000313" key="8">
    <source>
        <dbReference type="EMBL" id="AKH20169.1"/>
    </source>
</evidence>
<dbReference type="InterPro" id="IPR036909">
    <property type="entry name" value="Cyt_c-like_dom_sf"/>
</dbReference>
<keyword evidence="6" id="KW-0732">Signal</keyword>
<dbReference type="SUPFAM" id="SSF46626">
    <property type="entry name" value="Cytochrome c"/>
    <property type="match status" value="1"/>
</dbReference>
<dbReference type="EMBL" id="CP011412">
    <property type="protein sequence ID" value="AKH20169.1"/>
    <property type="molecule type" value="Genomic_DNA"/>
</dbReference>
<dbReference type="PANTHER" id="PTHR30600:SF4">
    <property type="entry name" value="CYTOCHROME C DOMAIN-CONTAINING PROTEIN"/>
    <property type="match status" value="1"/>
</dbReference>
<dbReference type="GO" id="GO:0004130">
    <property type="term" value="F:cytochrome-c peroxidase activity"/>
    <property type="evidence" value="ECO:0007669"/>
    <property type="project" value="TreeGrafter"/>
</dbReference>
<dbReference type="PANTHER" id="PTHR30600">
    <property type="entry name" value="CYTOCHROME C PEROXIDASE-RELATED"/>
    <property type="match status" value="1"/>
</dbReference>
<dbReference type="InterPro" id="IPR010538">
    <property type="entry name" value="DHOR"/>
</dbReference>
<dbReference type="PIRSF" id="PIRSF028099">
    <property type="entry name" value="DUF1111"/>
    <property type="match status" value="1"/>
</dbReference>
<dbReference type="Proteomes" id="UP000034410">
    <property type="component" value="Chromosome"/>
</dbReference>
<dbReference type="GO" id="GO:0020037">
    <property type="term" value="F:heme binding"/>
    <property type="evidence" value="ECO:0007669"/>
    <property type="project" value="InterPro"/>
</dbReference>
<evidence type="ECO:0000256" key="5">
    <source>
        <dbReference type="SAM" id="MobiDB-lite"/>
    </source>
</evidence>
<evidence type="ECO:0000256" key="4">
    <source>
        <dbReference type="PROSITE-ProRule" id="PRU00433"/>
    </source>
</evidence>
<dbReference type="AlphaFoldDB" id="A0A0F7JY35"/>
<dbReference type="GO" id="GO:0046872">
    <property type="term" value="F:metal ion binding"/>
    <property type="evidence" value="ECO:0007669"/>
    <property type="project" value="UniProtKB-KW"/>
</dbReference>
<evidence type="ECO:0000259" key="7">
    <source>
        <dbReference type="PROSITE" id="PS51007"/>
    </source>
</evidence>
<sequence length="478" mass="52205">MKNSSYLLVALLLLPNLPVQAETDQLTKATTDFSRPEPSERYPGGATTYTGDTDQQAYSHPADNMAAARKLDFTLGKAMFKRLWVSAPTATQAADGLGPLFNARSCLQCHRRNGRGRPEDAAGNVDVSLVLHLGRSMPGASAGPDPVYGHQLQTFAVRGIPAEGEVQVEYQQFDVTLSDGERVSLRKPVFRAANLAYGPLHPDTGLSPRLAPQMIGLGLLGAIREEDLVQLADPLDRDGDGISGKVNRVWSRLQQREVVGRFGWKASVPSVDEQSQKAFFHDIGISVPLFPQGAGECSEHQRACLEAPNGNSPQYDNLEAHSDVTRWTALYARNLAVPQRRDPDDPQVLRGKVLFHQSGCVACHTPSFVTATESVDGEHSGQLIWPYTDLLLHDMGEGLSDNRPEGKASGREWRTAPLWGIGLSGQVNGNSYYLHDGRARSLLEAILWHGGEAAASREKVVAMSRSQRNDLIRFIESL</sequence>
<accession>A0A0F7JY35</accession>
<evidence type="ECO:0000256" key="2">
    <source>
        <dbReference type="ARBA" id="ARBA00022723"/>
    </source>
</evidence>
<evidence type="ECO:0000256" key="1">
    <source>
        <dbReference type="ARBA" id="ARBA00022617"/>
    </source>
</evidence>
<dbReference type="PROSITE" id="PS51007">
    <property type="entry name" value="CYTC"/>
    <property type="match status" value="1"/>
</dbReference>
<reference evidence="8 9" key="1">
    <citation type="journal article" date="2015" name="Genome Announc.">
        <title>Complete Genome Sequence of Sedimenticola thiotaurini Strain SIP-G1, a Polyphosphate- and Polyhydroxyalkanoate-Accumulating Sulfur-Oxidizing Gammaproteobacterium Isolated from Salt Marsh Sediments.</title>
        <authorList>
            <person name="Flood B.E."/>
            <person name="Jones D.S."/>
            <person name="Bailey J.V."/>
        </authorList>
    </citation>
    <scope>NUCLEOTIDE SEQUENCE [LARGE SCALE GENOMIC DNA]</scope>
    <source>
        <strain evidence="8 9">SIP-G1</strain>
    </source>
</reference>
<proteinExistence type="predicted"/>
<keyword evidence="1 4" id="KW-0349">Heme</keyword>